<gene>
    <name evidence="6" type="ORF">B9Z37_12410</name>
</gene>
<protein>
    <recommendedName>
        <fullName evidence="5">Phosphoribosylformylglycinamidine synthase N-terminal domain-containing protein</fullName>
    </recommendedName>
</protein>
<dbReference type="GO" id="GO:0016874">
    <property type="term" value="F:ligase activity"/>
    <property type="evidence" value="ECO:0007669"/>
    <property type="project" value="UniProtKB-KW"/>
</dbReference>
<dbReference type="RefSeq" id="WP_146179735.1">
    <property type="nucleotide sequence ID" value="NZ_NESN01000004.1"/>
</dbReference>
<accession>A0A315FIK5</accession>
<evidence type="ECO:0000313" key="6">
    <source>
        <dbReference type="EMBL" id="PUE52947.1"/>
    </source>
</evidence>
<organism evidence="6 7">
    <name type="scientific">Limnohabitans parvus II-B4</name>
    <dbReference type="NCBI Taxonomy" id="1293052"/>
    <lineage>
        <taxon>Bacteria</taxon>
        <taxon>Pseudomonadati</taxon>
        <taxon>Pseudomonadota</taxon>
        <taxon>Betaproteobacteria</taxon>
        <taxon>Burkholderiales</taxon>
        <taxon>Comamonadaceae</taxon>
        <taxon>Limnohabitans</taxon>
    </lineage>
</organism>
<name>A0A315FIK5_9BURK</name>
<evidence type="ECO:0000256" key="1">
    <source>
        <dbReference type="ARBA" id="ARBA00022598"/>
    </source>
</evidence>
<sequence length="105" mass="11068">MSLHITTFEGASALSDFRIAQLLPRLAAISPQIQGISARFVHLVATVAPLADAQKQTLSALLTYGEPYAGPVDGPVIVVSPRLGTVSPWASKATDIAHNCGFEVR</sequence>
<keyword evidence="2" id="KW-0547">Nucleotide-binding</keyword>
<dbReference type="GO" id="GO:0005524">
    <property type="term" value="F:ATP binding"/>
    <property type="evidence" value="ECO:0007669"/>
    <property type="project" value="UniProtKB-KW"/>
</dbReference>
<evidence type="ECO:0000313" key="7">
    <source>
        <dbReference type="Proteomes" id="UP000250790"/>
    </source>
</evidence>
<feature type="non-terminal residue" evidence="6">
    <location>
        <position position="105"/>
    </location>
</feature>
<dbReference type="Pfam" id="PF18076">
    <property type="entry name" value="FGAR-AT_N"/>
    <property type="match status" value="1"/>
</dbReference>
<keyword evidence="1" id="KW-0436">Ligase</keyword>
<evidence type="ECO:0000256" key="3">
    <source>
        <dbReference type="ARBA" id="ARBA00022755"/>
    </source>
</evidence>
<dbReference type="InterPro" id="IPR040707">
    <property type="entry name" value="FGAR-AT_N"/>
</dbReference>
<keyword evidence="7" id="KW-1185">Reference proteome</keyword>
<evidence type="ECO:0000256" key="4">
    <source>
        <dbReference type="ARBA" id="ARBA00022840"/>
    </source>
</evidence>
<dbReference type="GO" id="GO:0006164">
    <property type="term" value="P:purine nucleotide biosynthetic process"/>
    <property type="evidence" value="ECO:0007669"/>
    <property type="project" value="UniProtKB-KW"/>
</dbReference>
<keyword evidence="4" id="KW-0067">ATP-binding</keyword>
<proteinExistence type="predicted"/>
<dbReference type="SUPFAM" id="SSF82697">
    <property type="entry name" value="PurS-like"/>
    <property type="match status" value="1"/>
</dbReference>
<evidence type="ECO:0000259" key="5">
    <source>
        <dbReference type="Pfam" id="PF18076"/>
    </source>
</evidence>
<keyword evidence="3" id="KW-0658">Purine biosynthesis</keyword>
<dbReference type="AlphaFoldDB" id="A0A315FIK5"/>
<comment type="caution">
    <text evidence="6">The sequence shown here is derived from an EMBL/GenBank/DDBJ whole genome shotgun (WGS) entry which is preliminary data.</text>
</comment>
<reference evidence="6 7" key="1">
    <citation type="submission" date="2017-04" db="EMBL/GenBank/DDBJ databases">
        <title>Unexpected and diverse lifestyles within the genus Limnohabitans.</title>
        <authorList>
            <person name="Kasalicky V."/>
            <person name="Mehrshad M."/>
            <person name="Andrei S.-A."/>
            <person name="Salcher M."/>
            <person name="Kratochvilova H."/>
            <person name="Simek K."/>
            <person name="Ghai R."/>
        </authorList>
    </citation>
    <scope>NUCLEOTIDE SEQUENCE [LARGE SCALE GENOMIC DNA]</scope>
    <source>
        <strain evidence="6 7">II-B4</strain>
    </source>
</reference>
<dbReference type="EMBL" id="NESN01000004">
    <property type="protein sequence ID" value="PUE52947.1"/>
    <property type="molecule type" value="Genomic_DNA"/>
</dbReference>
<feature type="domain" description="Phosphoribosylformylglycinamidine synthase N-terminal" evidence="5">
    <location>
        <begin position="39"/>
        <end position="103"/>
    </location>
</feature>
<evidence type="ECO:0000256" key="2">
    <source>
        <dbReference type="ARBA" id="ARBA00022741"/>
    </source>
</evidence>
<dbReference type="Proteomes" id="UP000250790">
    <property type="component" value="Unassembled WGS sequence"/>
</dbReference>
<dbReference type="InterPro" id="IPR036604">
    <property type="entry name" value="PurS-like_sf"/>
</dbReference>